<protein>
    <submittedName>
        <fullName evidence="2">Uncharacterized protein</fullName>
    </submittedName>
</protein>
<keyword evidence="1" id="KW-1133">Transmembrane helix</keyword>
<feature type="transmembrane region" description="Helical" evidence="1">
    <location>
        <begin position="59"/>
        <end position="75"/>
    </location>
</feature>
<proteinExistence type="predicted"/>
<organism evidence="2 3">
    <name type="scientific">Flavobacterium hydrocarbonoxydans</name>
    <dbReference type="NCBI Taxonomy" id="2683249"/>
    <lineage>
        <taxon>Bacteria</taxon>
        <taxon>Pseudomonadati</taxon>
        <taxon>Bacteroidota</taxon>
        <taxon>Flavobacteriia</taxon>
        <taxon>Flavobacteriales</taxon>
        <taxon>Flavobacteriaceae</taxon>
        <taxon>Flavobacterium</taxon>
    </lineage>
</organism>
<dbReference type="RefSeq" id="WP_160372911.1">
    <property type="nucleotide sequence ID" value="NZ_WSTB01000001.1"/>
</dbReference>
<sequence>MNNKSKSGYTAEDLTNGLMNLAKAVQVTSQSFKNLGNTLEIYQRPWSQRVKQRKAVKKRFHIAILFLISMFVQAQDAKYIKALDSLSNESAREFADQIISNSKTKFEFLRIDETTNQPENFYEVLYIPADAVNKERKAKSFFQCDECLKVKFYIDQAGENIELEKKGIRTLRFNEVTGKYLDLFPVWEKVFKPGLNVEKTIEDYKSRVLKIKEPRIEYRFDKNDYAENNWYIHNYS</sequence>
<dbReference type="AlphaFoldDB" id="A0A6I4NFT1"/>
<gene>
    <name evidence="2" type="ORF">GON26_01225</name>
</gene>
<evidence type="ECO:0000313" key="2">
    <source>
        <dbReference type="EMBL" id="MWB92971.1"/>
    </source>
</evidence>
<name>A0A6I4NFT1_9FLAO</name>
<dbReference type="Proteomes" id="UP000471501">
    <property type="component" value="Unassembled WGS sequence"/>
</dbReference>
<evidence type="ECO:0000256" key="1">
    <source>
        <dbReference type="SAM" id="Phobius"/>
    </source>
</evidence>
<keyword evidence="1" id="KW-0472">Membrane</keyword>
<accession>A0A6I4NFT1</accession>
<keyword evidence="1" id="KW-0812">Transmembrane</keyword>
<keyword evidence="3" id="KW-1185">Reference proteome</keyword>
<reference evidence="2 3" key="1">
    <citation type="submission" date="2019-12" db="EMBL/GenBank/DDBJ databases">
        <authorList>
            <person name="Kim Y.S."/>
        </authorList>
    </citation>
    <scope>NUCLEOTIDE SEQUENCE [LARGE SCALE GENOMIC DNA]</scope>
    <source>
        <strain evidence="2 3">GA093</strain>
    </source>
</reference>
<dbReference type="EMBL" id="WSTB01000001">
    <property type="protein sequence ID" value="MWB92971.1"/>
    <property type="molecule type" value="Genomic_DNA"/>
</dbReference>
<comment type="caution">
    <text evidence="2">The sequence shown here is derived from an EMBL/GenBank/DDBJ whole genome shotgun (WGS) entry which is preliminary data.</text>
</comment>
<evidence type="ECO:0000313" key="3">
    <source>
        <dbReference type="Proteomes" id="UP000471501"/>
    </source>
</evidence>